<dbReference type="AlphaFoldDB" id="A0A564YE56"/>
<dbReference type="EMBL" id="CABIJS010000155">
    <property type="protein sequence ID" value="VUZ44873.1"/>
    <property type="molecule type" value="Genomic_DNA"/>
</dbReference>
<evidence type="ECO:0000313" key="2">
    <source>
        <dbReference type="Proteomes" id="UP000321570"/>
    </source>
</evidence>
<feature type="non-terminal residue" evidence="1">
    <location>
        <position position="1"/>
    </location>
</feature>
<evidence type="ECO:0000313" key="1">
    <source>
        <dbReference type="EMBL" id="VUZ44873.1"/>
    </source>
</evidence>
<gene>
    <name evidence="1" type="ORF">WMSIL1_LOCUS5112</name>
</gene>
<keyword evidence="2" id="KW-1185">Reference proteome</keyword>
<protein>
    <submittedName>
        <fullName evidence="1">Uncharacterized protein</fullName>
    </submittedName>
</protein>
<accession>A0A564YE56</accession>
<organism evidence="1 2">
    <name type="scientific">Hymenolepis diminuta</name>
    <name type="common">Rat tapeworm</name>
    <dbReference type="NCBI Taxonomy" id="6216"/>
    <lineage>
        <taxon>Eukaryota</taxon>
        <taxon>Metazoa</taxon>
        <taxon>Spiralia</taxon>
        <taxon>Lophotrochozoa</taxon>
        <taxon>Platyhelminthes</taxon>
        <taxon>Cestoda</taxon>
        <taxon>Eucestoda</taxon>
        <taxon>Cyclophyllidea</taxon>
        <taxon>Hymenolepididae</taxon>
        <taxon>Hymenolepis</taxon>
    </lineage>
</organism>
<proteinExistence type="predicted"/>
<reference evidence="1 2" key="1">
    <citation type="submission" date="2019-07" db="EMBL/GenBank/DDBJ databases">
        <authorList>
            <person name="Jastrzebski P J."/>
            <person name="Paukszto L."/>
            <person name="Jastrzebski P J."/>
        </authorList>
    </citation>
    <scope>NUCLEOTIDE SEQUENCE [LARGE SCALE GENOMIC DNA]</scope>
    <source>
        <strain evidence="1 2">WMS-il1</strain>
    </source>
</reference>
<name>A0A564YE56_HYMDI</name>
<sequence length="84" mass="9724">THDTQENLACQTHLRLLNPSPPILYFNLRFCTEVCSIQPDPRNPWCSSLVPVNHQPSTESRRKMRQSKLVHSLTRGYKEALEHA</sequence>
<dbReference type="Proteomes" id="UP000321570">
    <property type="component" value="Unassembled WGS sequence"/>
</dbReference>